<protein>
    <submittedName>
        <fullName evidence="1">Uncharacterized protein</fullName>
    </submittedName>
</protein>
<dbReference type="HOGENOM" id="CLU_3208700_0_0_1"/>
<reference evidence="2" key="1">
    <citation type="journal article" date="2007" name="Nature">
        <title>The grapevine genome sequence suggests ancestral hexaploidization in major angiosperm phyla.</title>
        <authorList>
            <consortium name="The French-Italian Public Consortium for Grapevine Genome Characterization."/>
            <person name="Jaillon O."/>
            <person name="Aury J.-M."/>
            <person name="Noel B."/>
            <person name="Policriti A."/>
            <person name="Clepet C."/>
            <person name="Casagrande A."/>
            <person name="Choisne N."/>
            <person name="Aubourg S."/>
            <person name="Vitulo N."/>
            <person name="Jubin C."/>
            <person name="Vezzi A."/>
            <person name="Legeai F."/>
            <person name="Hugueney P."/>
            <person name="Dasilva C."/>
            <person name="Horner D."/>
            <person name="Mica E."/>
            <person name="Jublot D."/>
            <person name="Poulain J."/>
            <person name="Bruyere C."/>
            <person name="Billault A."/>
            <person name="Segurens B."/>
            <person name="Gouyvenoux M."/>
            <person name="Ugarte E."/>
            <person name="Cattonaro F."/>
            <person name="Anthouard V."/>
            <person name="Vico V."/>
            <person name="Del Fabbro C."/>
            <person name="Alaux M."/>
            <person name="Di Gaspero G."/>
            <person name="Dumas V."/>
            <person name="Felice N."/>
            <person name="Paillard S."/>
            <person name="Juman I."/>
            <person name="Moroldo M."/>
            <person name="Scalabrin S."/>
            <person name="Canaguier A."/>
            <person name="Le Clainche I."/>
            <person name="Malacrida G."/>
            <person name="Durand E."/>
            <person name="Pesole G."/>
            <person name="Laucou V."/>
            <person name="Chatelet P."/>
            <person name="Merdinoglu D."/>
            <person name="Delledonne M."/>
            <person name="Pezzotti M."/>
            <person name="Lecharny A."/>
            <person name="Scarpelli C."/>
            <person name="Artiguenave F."/>
            <person name="Pe M.E."/>
            <person name="Valle G."/>
            <person name="Morgante M."/>
            <person name="Caboche M."/>
            <person name="Adam-Blondon A.-F."/>
            <person name="Weissenbach J."/>
            <person name="Quetier F."/>
            <person name="Wincker P."/>
        </authorList>
    </citation>
    <scope>NUCLEOTIDE SEQUENCE [LARGE SCALE GENOMIC DNA]</scope>
    <source>
        <strain evidence="2">cv. Pinot noir / PN40024</strain>
    </source>
</reference>
<proteinExistence type="predicted"/>
<evidence type="ECO:0000313" key="2">
    <source>
        <dbReference type="Proteomes" id="UP000009183"/>
    </source>
</evidence>
<dbReference type="SUPFAM" id="SSF49562">
    <property type="entry name" value="C2 domain (Calcium/lipid-binding domain, CaLB)"/>
    <property type="match status" value="1"/>
</dbReference>
<dbReference type="InParanoid" id="F6HX11"/>
<dbReference type="CDD" id="cd00030">
    <property type="entry name" value="C2"/>
    <property type="match status" value="1"/>
</dbReference>
<evidence type="ECO:0000313" key="1">
    <source>
        <dbReference type="EMBL" id="CCB59225.1"/>
    </source>
</evidence>
<dbReference type="Proteomes" id="UP000009183">
    <property type="component" value="Chromosome 5, unordered"/>
</dbReference>
<dbReference type="PaxDb" id="29760-VIT_05s0077g00380.t01"/>
<keyword evidence="2" id="KW-1185">Reference proteome</keyword>
<dbReference type="EMBL" id="FN596493">
    <property type="protein sequence ID" value="CCB59225.1"/>
    <property type="molecule type" value="Genomic_DNA"/>
</dbReference>
<name>F6HX11_VITVI</name>
<gene>
    <name evidence="1" type="ordered locus">VIT_05s0077g00380</name>
</gene>
<accession>F6HX11</accession>
<organism evidence="1 2">
    <name type="scientific">Vitis vinifera</name>
    <name type="common">Grape</name>
    <dbReference type="NCBI Taxonomy" id="29760"/>
    <lineage>
        <taxon>Eukaryota</taxon>
        <taxon>Viridiplantae</taxon>
        <taxon>Streptophyta</taxon>
        <taxon>Embryophyta</taxon>
        <taxon>Tracheophyta</taxon>
        <taxon>Spermatophyta</taxon>
        <taxon>Magnoliopsida</taxon>
        <taxon>eudicotyledons</taxon>
        <taxon>Gunneridae</taxon>
        <taxon>Pentapetalae</taxon>
        <taxon>rosids</taxon>
        <taxon>Vitales</taxon>
        <taxon>Vitaceae</taxon>
        <taxon>Viteae</taxon>
        <taxon>Vitis</taxon>
    </lineage>
</organism>
<dbReference type="InterPro" id="IPR035892">
    <property type="entry name" value="C2_domain_sf"/>
</dbReference>
<sequence length="45" mass="5216">MDPWGTSDPYVVIQLDGQVVKSNVKWGEIQQLEEEVVAAMERRKR</sequence>
<dbReference type="AlphaFoldDB" id="F6HX11"/>